<reference evidence="2" key="1">
    <citation type="submission" date="2022-10" db="EMBL/GenBank/DDBJ databases">
        <title>The complete genomes of actinobacterial strains from the NBC collection.</title>
        <authorList>
            <person name="Joergensen T.S."/>
            <person name="Alvarez Arevalo M."/>
            <person name="Sterndorff E.B."/>
            <person name="Faurdal D."/>
            <person name="Vuksanovic O."/>
            <person name="Mourched A.-S."/>
            <person name="Charusanti P."/>
            <person name="Shaw S."/>
            <person name="Blin K."/>
            <person name="Weber T."/>
        </authorList>
    </citation>
    <scope>NUCLEOTIDE SEQUENCE</scope>
    <source>
        <strain evidence="2">NBC_00003</strain>
    </source>
</reference>
<protein>
    <submittedName>
        <fullName evidence="2">RICIN domain-containing protein</fullName>
    </submittedName>
</protein>
<dbReference type="AlphaFoldDB" id="A0AAU2VG23"/>
<dbReference type="InterPro" id="IPR035992">
    <property type="entry name" value="Ricin_B-like_lectins"/>
</dbReference>
<evidence type="ECO:0000256" key="1">
    <source>
        <dbReference type="SAM" id="SignalP"/>
    </source>
</evidence>
<sequence length="171" mass="18746">MLKTSISKKRITTFLAAASVAPVLILSTSGNAFAESQVHWRNAKTGGCLITEATVGAEHRVSTDAPGLVHCFDPIGHLKSDWYDGQDNLVNSDGAWTEKASNGECLTAYWQGQVYTEPCSSPANYYEQWYEKWTGNGFNLVNRETGQCLDSNSSGDVYTMACNGGQYQVWK</sequence>
<feature type="signal peptide" evidence="1">
    <location>
        <begin position="1"/>
        <end position="34"/>
    </location>
</feature>
<evidence type="ECO:0000313" key="2">
    <source>
        <dbReference type="EMBL" id="WTW66084.1"/>
    </source>
</evidence>
<dbReference type="Gene3D" id="2.80.10.50">
    <property type="match status" value="1"/>
</dbReference>
<dbReference type="EMBL" id="CP108318">
    <property type="protein sequence ID" value="WTW66084.1"/>
    <property type="molecule type" value="Genomic_DNA"/>
</dbReference>
<name>A0AAU2VG23_9ACTN</name>
<proteinExistence type="predicted"/>
<keyword evidence="1" id="KW-0732">Signal</keyword>
<dbReference type="CDD" id="cd23415">
    <property type="entry name" value="beta-trefoil_Ricin_AH"/>
    <property type="match status" value="1"/>
</dbReference>
<dbReference type="SUPFAM" id="SSF50370">
    <property type="entry name" value="Ricin B-like lectins"/>
    <property type="match status" value="1"/>
</dbReference>
<organism evidence="2">
    <name type="scientific">Streptomyces sp. NBC_00003</name>
    <dbReference type="NCBI Taxonomy" id="2903608"/>
    <lineage>
        <taxon>Bacteria</taxon>
        <taxon>Bacillati</taxon>
        <taxon>Actinomycetota</taxon>
        <taxon>Actinomycetes</taxon>
        <taxon>Kitasatosporales</taxon>
        <taxon>Streptomycetaceae</taxon>
        <taxon>Streptomyces</taxon>
    </lineage>
</organism>
<gene>
    <name evidence="2" type="ORF">OG549_38665</name>
</gene>
<feature type="chain" id="PRO_5043334429" evidence="1">
    <location>
        <begin position="35"/>
        <end position="171"/>
    </location>
</feature>
<dbReference type="PROSITE" id="PS50231">
    <property type="entry name" value="RICIN_B_LECTIN"/>
    <property type="match status" value="1"/>
</dbReference>
<accession>A0AAU2VG23</accession>